<proteinExistence type="predicted"/>
<accession>X1BVF0</accession>
<dbReference type="EMBL" id="BART01023972">
    <property type="protein sequence ID" value="GAG99000.1"/>
    <property type="molecule type" value="Genomic_DNA"/>
</dbReference>
<evidence type="ECO:0000256" key="1">
    <source>
        <dbReference type="SAM" id="MobiDB-lite"/>
    </source>
</evidence>
<dbReference type="AlphaFoldDB" id="X1BVF0"/>
<evidence type="ECO:0000313" key="2">
    <source>
        <dbReference type="EMBL" id="GAG99000.1"/>
    </source>
</evidence>
<feature type="non-terminal residue" evidence="2">
    <location>
        <position position="125"/>
    </location>
</feature>
<reference evidence="2" key="1">
    <citation type="journal article" date="2014" name="Front. Microbiol.">
        <title>High frequency of phylogenetically diverse reductive dehalogenase-homologous genes in deep subseafloor sedimentary metagenomes.</title>
        <authorList>
            <person name="Kawai M."/>
            <person name="Futagami T."/>
            <person name="Toyoda A."/>
            <person name="Takaki Y."/>
            <person name="Nishi S."/>
            <person name="Hori S."/>
            <person name="Arai W."/>
            <person name="Tsubouchi T."/>
            <person name="Morono Y."/>
            <person name="Uchiyama I."/>
            <person name="Ito T."/>
            <person name="Fujiyama A."/>
            <person name="Inagaki F."/>
            <person name="Takami H."/>
        </authorList>
    </citation>
    <scope>NUCLEOTIDE SEQUENCE</scope>
    <source>
        <strain evidence="2">Expedition CK06-06</strain>
    </source>
</reference>
<name>X1BVF0_9ZZZZ</name>
<feature type="compositionally biased region" description="Basic residues" evidence="1">
    <location>
        <begin position="101"/>
        <end position="113"/>
    </location>
</feature>
<comment type="caution">
    <text evidence="2">The sequence shown here is derived from an EMBL/GenBank/DDBJ whole genome shotgun (WGS) entry which is preliminary data.</text>
</comment>
<organism evidence="2">
    <name type="scientific">marine sediment metagenome</name>
    <dbReference type="NCBI Taxonomy" id="412755"/>
    <lineage>
        <taxon>unclassified sequences</taxon>
        <taxon>metagenomes</taxon>
        <taxon>ecological metagenomes</taxon>
    </lineage>
</organism>
<protein>
    <submittedName>
        <fullName evidence="2">Uncharacterized protein</fullName>
    </submittedName>
</protein>
<gene>
    <name evidence="2" type="ORF">S01H4_43448</name>
</gene>
<feature type="region of interest" description="Disordered" evidence="1">
    <location>
        <begin position="87"/>
        <end position="113"/>
    </location>
</feature>
<sequence length="125" mass="13310">MGERLERAQSKALLAGSLAATGATIAGPYGAAAGAITGLIVGDQTTVFPMDMVCIPAFQAYMLQGTPSLIIYIKEGEVLTQVQPTDAMEATEELERSAPAPKKKRKPTKHQRAYKKAFAQVAPDF</sequence>